<dbReference type="EMBL" id="JAHTBI010000113">
    <property type="protein sequence ID" value="MBV6290162.1"/>
    <property type="molecule type" value="Genomic_DNA"/>
</dbReference>
<gene>
    <name evidence="1" type="ORF">KUO17_24585</name>
</gene>
<accession>A0A9Q3AEV5</accession>
<evidence type="ECO:0000313" key="1">
    <source>
        <dbReference type="EMBL" id="MBV6290162.1"/>
    </source>
</evidence>
<keyword evidence="2" id="KW-1185">Reference proteome</keyword>
<protein>
    <submittedName>
        <fullName evidence="1">Uncharacterized protein</fullName>
    </submittedName>
</protein>
<comment type="caution">
    <text evidence="1">The sequence shown here is derived from an EMBL/GenBank/DDBJ whole genome shotgun (WGS) entry which is preliminary data.</text>
</comment>
<name>A0A9Q3AEV5_9PSED</name>
<organism evidence="1 2">
    <name type="scientific">Pseudomonas aegrilactucae</name>
    <dbReference type="NCBI Taxonomy" id="2854028"/>
    <lineage>
        <taxon>Bacteria</taxon>
        <taxon>Pseudomonadati</taxon>
        <taxon>Pseudomonadota</taxon>
        <taxon>Gammaproteobacteria</taxon>
        <taxon>Pseudomonadales</taxon>
        <taxon>Pseudomonadaceae</taxon>
        <taxon>Pseudomonas</taxon>
    </lineage>
</organism>
<dbReference type="RefSeq" id="WP_217978164.1">
    <property type="nucleotide sequence ID" value="NZ_JAHTBI010000113.1"/>
</dbReference>
<dbReference type="Proteomes" id="UP001106592">
    <property type="component" value="Unassembled WGS sequence"/>
</dbReference>
<reference evidence="1" key="1">
    <citation type="journal article" date="2022" name="Int. J. Syst. Evol. Microbiol.">
        <title>Pseudomonas aegrilactucae sp. nov. and Pseudomonas morbosilactucae sp. nov., pathogens causing bacterial rot of lettuce in Japan.</title>
        <authorList>
            <person name="Sawada H."/>
            <person name="Fujikawa T."/>
            <person name="Satou M."/>
        </authorList>
    </citation>
    <scope>NUCLEOTIDE SEQUENCE</scope>
    <source>
        <strain evidence="1">MAFF 301350</strain>
    </source>
</reference>
<reference evidence="1" key="2">
    <citation type="journal article" date="2023" name="Plant Pathol.">
        <title>Dismantling and reorganizing Pseudomonas marginalis sensu#lato.</title>
        <authorList>
            <person name="Sawada H."/>
            <person name="Fujikawa T."/>
            <person name="Satou M."/>
        </authorList>
    </citation>
    <scope>NUCLEOTIDE SEQUENCE</scope>
    <source>
        <strain evidence="1">MAFF 301350</strain>
    </source>
</reference>
<proteinExistence type="predicted"/>
<dbReference type="AlphaFoldDB" id="A0A9Q3AEV5"/>
<sequence length="137" mass="15973">MIDSAEKFIHLVDSATASDNSRAIIESASDDIWRDVANKYPDYEIYILQNRTISLDVLQHLSESDNWKTRRNIAMKRRSGEKILSKLSYDEHPIVRQAVAANKKAPHEDLKRLCSDIDERVSRVAEYHIKLREQRNH</sequence>
<evidence type="ECO:0000313" key="2">
    <source>
        <dbReference type="Proteomes" id="UP001106592"/>
    </source>
</evidence>